<dbReference type="PANTHER" id="PTHR43406">
    <property type="entry name" value="TRYPTOPHAN SYNTHASE, ALPHA CHAIN"/>
    <property type="match status" value="1"/>
</dbReference>
<dbReference type="HAMAP" id="MF_00131">
    <property type="entry name" value="Trp_synth_alpha"/>
    <property type="match status" value="1"/>
</dbReference>
<protein>
    <recommendedName>
        <fullName evidence="9">Tryptophan synthase alpha chain</fullName>
        <ecNumber evidence="9">4.2.1.20</ecNumber>
    </recommendedName>
</protein>
<dbReference type="eggNOG" id="COG0159">
    <property type="taxonomic scope" value="Bacteria"/>
</dbReference>
<dbReference type="SUPFAM" id="SSF51366">
    <property type="entry name" value="Ribulose-phoshate binding barrel"/>
    <property type="match status" value="1"/>
</dbReference>
<evidence type="ECO:0000313" key="12">
    <source>
        <dbReference type="Proteomes" id="UP000182584"/>
    </source>
</evidence>
<evidence type="ECO:0000256" key="2">
    <source>
        <dbReference type="ARBA" id="ARBA00004733"/>
    </source>
</evidence>
<name>A0A1H9KGW4_BUTFI</name>
<keyword evidence="6 9" id="KW-0057">Aromatic amino acid biosynthesis</keyword>
<dbReference type="OrthoDB" id="9804578at2"/>
<comment type="catalytic activity">
    <reaction evidence="8 9">
        <text>(1S,2R)-1-C-(indol-3-yl)glycerol 3-phosphate + L-serine = D-glyceraldehyde 3-phosphate + L-tryptophan + H2O</text>
        <dbReference type="Rhea" id="RHEA:10532"/>
        <dbReference type="ChEBI" id="CHEBI:15377"/>
        <dbReference type="ChEBI" id="CHEBI:33384"/>
        <dbReference type="ChEBI" id="CHEBI:57912"/>
        <dbReference type="ChEBI" id="CHEBI:58866"/>
        <dbReference type="ChEBI" id="CHEBI:59776"/>
        <dbReference type="EC" id="4.2.1.20"/>
    </reaction>
</comment>
<feature type="active site" description="Proton acceptor" evidence="9">
    <location>
        <position position="46"/>
    </location>
</feature>
<dbReference type="EC" id="4.2.1.20" evidence="9"/>
<evidence type="ECO:0000256" key="3">
    <source>
        <dbReference type="ARBA" id="ARBA00011270"/>
    </source>
</evidence>
<dbReference type="InterPro" id="IPR002028">
    <property type="entry name" value="Trp_synthase_suA"/>
</dbReference>
<dbReference type="UniPathway" id="UPA00035">
    <property type="reaction ID" value="UER00044"/>
</dbReference>
<evidence type="ECO:0000256" key="5">
    <source>
        <dbReference type="ARBA" id="ARBA00022822"/>
    </source>
</evidence>
<accession>A0A1H9KGW4</accession>
<dbReference type="CDD" id="cd04724">
    <property type="entry name" value="Tryptophan_synthase_alpha"/>
    <property type="match status" value="1"/>
</dbReference>
<comment type="pathway">
    <text evidence="2 9">Amino-acid biosynthesis; L-tryptophan biosynthesis; L-tryptophan from chorismate: step 5/5.</text>
</comment>
<dbReference type="PROSITE" id="PS00167">
    <property type="entry name" value="TRP_SYNTHASE_ALPHA"/>
    <property type="match status" value="1"/>
</dbReference>
<feature type="active site" description="Proton acceptor" evidence="9">
    <location>
        <position position="57"/>
    </location>
</feature>
<dbReference type="InterPro" id="IPR018204">
    <property type="entry name" value="Trp_synthase_alpha_AS"/>
</dbReference>
<dbReference type="Gene3D" id="3.20.20.70">
    <property type="entry name" value="Aldolase class I"/>
    <property type="match status" value="1"/>
</dbReference>
<comment type="function">
    <text evidence="1 9">The alpha subunit is responsible for the aldol cleavage of indoleglycerol phosphate to indole and glyceraldehyde 3-phosphate.</text>
</comment>
<evidence type="ECO:0000313" key="11">
    <source>
        <dbReference type="EMBL" id="SEQ98309.1"/>
    </source>
</evidence>
<keyword evidence="5 9" id="KW-0822">Tryptophan biosynthesis</keyword>
<proteinExistence type="inferred from homology"/>
<evidence type="ECO:0000256" key="10">
    <source>
        <dbReference type="RuleBase" id="RU003662"/>
    </source>
</evidence>
<keyword evidence="4 9" id="KW-0028">Amino-acid biosynthesis</keyword>
<evidence type="ECO:0000256" key="6">
    <source>
        <dbReference type="ARBA" id="ARBA00023141"/>
    </source>
</evidence>
<dbReference type="Pfam" id="PF00290">
    <property type="entry name" value="Trp_syntA"/>
    <property type="match status" value="1"/>
</dbReference>
<evidence type="ECO:0000256" key="7">
    <source>
        <dbReference type="ARBA" id="ARBA00023239"/>
    </source>
</evidence>
<comment type="similarity">
    <text evidence="9 10">Belongs to the TrpA family.</text>
</comment>
<dbReference type="RefSeq" id="WP_074753684.1">
    <property type="nucleotide sequence ID" value="NZ_FOGJ01000001.1"/>
</dbReference>
<comment type="subunit">
    <text evidence="3 9">Tetramer of two alpha and two beta chains.</text>
</comment>
<keyword evidence="7 9" id="KW-0456">Lyase</keyword>
<evidence type="ECO:0000256" key="4">
    <source>
        <dbReference type="ARBA" id="ARBA00022605"/>
    </source>
</evidence>
<dbReference type="InterPro" id="IPR011060">
    <property type="entry name" value="RibuloseP-bd_barrel"/>
</dbReference>
<organism evidence="11 12">
    <name type="scientific">Butyrivibrio fibrisolvens</name>
    <dbReference type="NCBI Taxonomy" id="831"/>
    <lineage>
        <taxon>Bacteria</taxon>
        <taxon>Bacillati</taxon>
        <taxon>Bacillota</taxon>
        <taxon>Clostridia</taxon>
        <taxon>Lachnospirales</taxon>
        <taxon>Lachnospiraceae</taxon>
        <taxon>Butyrivibrio</taxon>
    </lineage>
</organism>
<evidence type="ECO:0000256" key="1">
    <source>
        <dbReference type="ARBA" id="ARBA00003365"/>
    </source>
</evidence>
<gene>
    <name evidence="9" type="primary">trpA</name>
    <name evidence="11" type="ORF">SAMN04487884_10151</name>
</gene>
<dbReference type="PANTHER" id="PTHR43406:SF1">
    <property type="entry name" value="TRYPTOPHAN SYNTHASE ALPHA CHAIN, CHLOROPLASTIC"/>
    <property type="match status" value="1"/>
</dbReference>
<dbReference type="EMBL" id="FOGJ01000001">
    <property type="protein sequence ID" value="SEQ98309.1"/>
    <property type="molecule type" value="Genomic_DNA"/>
</dbReference>
<dbReference type="NCBIfam" id="TIGR00262">
    <property type="entry name" value="trpA"/>
    <property type="match status" value="1"/>
</dbReference>
<reference evidence="11 12" key="1">
    <citation type="submission" date="2016-10" db="EMBL/GenBank/DDBJ databases">
        <authorList>
            <person name="de Groot N.N."/>
        </authorList>
    </citation>
    <scope>NUCLEOTIDE SEQUENCE [LARGE SCALE GENOMIC DNA]</scope>
    <source>
        <strain evidence="11 12">AR40</strain>
    </source>
</reference>
<dbReference type="InterPro" id="IPR013785">
    <property type="entry name" value="Aldolase_TIM"/>
</dbReference>
<dbReference type="AlphaFoldDB" id="A0A1H9KGW4"/>
<dbReference type="FunFam" id="3.20.20.70:FF:000037">
    <property type="entry name" value="Tryptophan synthase alpha chain"/>
    <property type="match status" value="1"/>
</dbReference>
<dbReference type="GO" id="GO:0005829">
    <property type="term" value="C:cytosol"/>
    <property type="evidence" value="ECO:0007669"/>
    <property type="project" value="TreeGrafter"/>
</dbReference>
<evidence type="ECO:0000256" key="8">
    <source>
        <dbReference type="ARBA" id="ARBA00049047"/>
    </source>
</evidence>
<sequence>MSDIKIADAFKNGKAFIPFITGGDPDLDTTKKLIIAMQEAGSDLIEIGIPFSDPIAEGPVIQEADERALSAGVTTDKLFDMLKELYEKGGIKVPMVFLTYANAIFAYGKEKFMKRCNESGMLGVIVPDIPYEEKEEFEDVADKYGVSIISMIAPTSKERIKMIAEDAKGFLYVVSSMGVTGIREEFSSDIEDMISAVREVSDIPAAVGFGISNPEKAREMAEKSDGAIVGSAIVKIVGQYGKDCVPYVSKFVKELKDGVRKAN</sequence>
<dbReference type="Proteomes" id="UP000182584">
    <property type="component" value="Unassembled WGS sequence"/>
</dbReference>
<dbReference type="GO" id="GO:0004834">
    <property type="term" value="F:tryptophan synthase activity"/>
    <property type="evidence" value="ECO:0007669"/>
    <property type="project" value="UniProtKB-UniRule"/>
</dbReference>
<evidence type="ECO:0000256" key="9">
    <source>
        <dbReference type="HAMAP-Rule" id="MF_00131"/>
    </source>
</evidence>